<proteinExistence type="inferred from homology"/>
<keyword evidence="10" id="KW-1185">Reference proteome</keyword>
<gene>
    <name evidence="9" type="ORF">HU200_040489</name>
</gene>
<protein>
    <submittedName>
        <fullName evidence="9">Uncharacterized protein</fullName>
    </submittedName>
</protein>
<evidence type="ECO:0000313" key="10">
    <source>
        <dbReference type="Proteomes" id="UP000636709"/>
    </source>
</evidence>
<dbReference type="GO" id="GO:0006865">
    <property type="term" value="P:amino acid transport"/>
    <property type="evidence" value="ECO:0007669"/>
    <property type="project" value="UniProtKB-KW"/>
</dbReference>
<evidence type="ECO:0000256" key="4">
    <source>
        <dbReference type="ARBA" id="ARBA00022692"/>
    </source>
</evidence>
<comment type="subcellular location">
    <subcellularLocation>
        <location evidence="1">Membrane</location>
        <topology evidence="1">Single-pass membrane protein</topology>
    </subcellularLocation>
</comment>
<evidence type="ECO:0000256" key="7">
    <source>
        <dbReference type="ARBA" id="ARBA00023136"/>
    </source>
</evidence>
<evidence type="ECO:0000313" key="9">
    <source>
        <dbReference type="EMBL" id="KAF8691358.1"/>
    </source>
</evidence>
<accession>A0A835EK20</accession>
<keyword evidence="5" id="KW-0029">Amino-acid transport</keyword>
<evidence type="ECO:0000256" key="6">
    <source>
        <dbReference type="ARBA" id="ARBA00022989"/>
    </source>
</evidence>
<keyword evidence="3" id="KW-0813">Transport</keyword>
<keyword evidence="6 8" id="KW-1133">Transmembrane helix</keyword>
<dbReference type="InterPro" id="IPR040359">
    <property type="entry name" value="GDU"/>
</dbReference>
<comment type="caution">
    <text evidence="9">The sequence shown here is derived from an EMBL/GenBank/DDBJ whole genome shotgun (WGS) entry which is preliminary data.</text>
</comment>
<dbReference type="GO" id="GO:0016020">
    <property type="term" value="C:membrane"/>
    <property type="evidence" value="ECO:0007669"/>
    <property type="project" value="UniProtKB-SubCell"/>
</dbReference>
<dbReference type="EMBL" id="JACEFO010001965">
    <property type="protein sequence ID" value="KAF8691358.1"/>
    <property type="molecule type" value="Genomic_DNA"/>
</dbReference>
<keyword evidence="7 8" id="KW-0472">Membrane</keyword>
<evidence type="ECO:0000256" key="1">
    <source>
        <dbReference type="ARBA" id="ARBA00004167"/>
    </source>
</evidence>
<sequence length="196" mass="21224">MAYRRHDQLRVLGADAETIAHCFNSSDQAIYYTHLHPTFVHVAIITYRHKKDRSKMRLARIAMEMEDGGGASSSMQPAAMGYAAAAQAQQHFQPPPFWSTPTPYLFIGFAVVMALIAVALAVLLCSRRKDDEVRRGGEDQIMAVRVQLAPLDREDAVPKVLVVMAGHTSPSFLASAAPLDNKAHVAGAGRDGGAAV</sequence>
<comment type="similarity">
    <text evidence="2">Belongs to the GLUTAMINE DUMPER 1 (TC 9.B.60) family.</text>
</comment>
<evidence type="ECO:0000256" key="3">
    <source>
        <dbReference type="ARBA" id="ARBA00022448"/>
    </source>
</evidence>
<dbReference type="AlphaFoldDB" id="A0A835EK20"/>
<keyword evidence="4 8" id="KW-0812">Transmembrane</keyword>
<organism evidence="9 10">
    <name type="scientific">Digitaria exilis</name>
    <dbReference type="NCBI Taxonomy" id="1010633"/>
    <lineage>
        <taxon>Eukaryota</taxon>
        <taxon>Viridiplantae</taxon>
        <taxon>Streptophyta</taxon>
        <taxon>Embryophyta</taxon>
        <taxon>Tracheophyta</taxon>
        <taxon>Spermatophyta</taxon>
        <taxon>Magnoliopsida</taxon>
        <taxon>Liliopsida</taxon>
        <taxon>Poales</taxon>
        <taxon>Poaceae</taxon>
        <taxon>PACMAD clade</taxon>
        <taxon>Panicoideae</taxon>
        <taxon>Panicodae</taxon>
        <taxon>Paniceae</taxon>
        <taxon>Anthephorinae</taxon>
        <taxon>Digitaria</taxon>
    </lineage>
</organism>
<reference evidence="9" key="1">
    <citation type="submission" date="2020-07" db="EMBL/GenBank/DDBJ databases">
        <title>Genome sequence and genetic diversity analysis of an under-domesticated orphan crop, white fonio (Digitaria exilis).</title>
        <authorList>
            <person name="Bennetzen J.L."/>
            <person name="Chen S."/>
            <person name="Ma X."/>
            <person name="Wang X."/>
            <person name="Yssel A.E.J."/>
            <person name="Chaluvadi S.R."/>
            <person name="Johnson M."/>
            <person name="Gangashetty P."/>
            <person name="Hamidou F."/>
            <person name="Sanogo M.D."/>
            <person name="Zwaenepoel A."/>
            <person name="Wallace J."/>
            <person name="Van De Peer Y."/>
            <person name="Van Deynze A."/>
        </authorList>
    </citation>
    <scope>NUCLEOTIDE SEQUENCE</scope>
    <source>
        <tissue evidence="9">Leaves</tissue>
    </source>
</reference>
<evidence type="ECO:0000256" key="8">
    <source>
        <dbReference type="SAM" id="Phobius"/>
    </source>
</evidence>
<feature type="transmembrane region" description="Helical" evidence="8">
    <location>
        <begin position="104"/>
        <end position="125"/>
    </location>
</feature>
<dbReference type="PANTHER" id="PTHR33228:SF35">
    <property type="entry name" value="OS02G0191800 PROTEIN"/>
    <property type="match status" value="1"/>
</dbReference>
<dbReference type="GO" id="GO:0080143">
    <property type="term" value="P:regulation of amino acid export"/>
    <property type="evidence" value="ECO:0007669"/>
    <property type="project" value="InterPro"/>
</dbReference>
<dbReference type="Proteomes" id="UP000636709">
    <property type="component" value="Unassembled WGS sequence"/>
</dbReference>
<evidence type="ECO:0000256" key="2">
    <source>
        <dbReference type="ARBA" id="ARBA00009977"/>
    </source>
</evidence>
<dbReference type="PANTHER" id="PTHR33228">
    <property type="entry name" value="PROTEIN GLUTAMINE DUMPER 4-RELATED"/>
    <property type="match status" value="1"/>
</dbReference>
<dbReference type="OrthoDB" id="770444at2759"/>
<evidence type="ECO:0000256" key="5">
    <source>
        <dbReference type="ARBA" id="ARBA00022970"/>
    </source>
</evidence>
<name>A0A835EK20_9POAL</name>